<protein>
    <submittedName>
        <fullName evidence="2">GNAT family N-acetyltransferase</fullName>
    </submittedName>
</protein>
<accession>A0A8I1FQY3</accession>
<evidence type="ECO:0000313" key="2">
    <source>
        <dbReference type="EMBL" id="MBJ2255594.1"/>
    </source>
</evidence>
<dbReference type="Pfam" id="PF13480">
    <property type="entry name" value="Acetyltransf_6"/>
    <property type="match status" value="1"/>
</dbReference>
<gene>
    <name evidence="2" type="ORF">JFT45_03570</name>
</gene>
<organism evidence="2 3">
    <name type="scientific">Pseudomonas psychrophila</name>
    <dbReference type="NCBI Taxonomy" id="122355"/>
    <lineage>
        <taxon>Bacteria</taxon>
        <taxon>Pseudomonadati</taxon>
        <taxon>Pseudomonadota</taxon>
        <taxon>Gammaproteobacteria</taxon>
        <taxon>Pseudomonadales</taxon>
        <taxon>Pseudomonadaceae</taxon>
        <taxon>Pseudomonas</taxon>
    </lineage>
</organism>
<dbReference type="Proteomes" id="UP000658390">
    <property type="component" value="Unassembled WGS sequence"/>
</dbReference>
<reference evidence="2" key="1">
    <citation type="submission" date="2020-12" db="EMBL/GenBank/DDBJ databases">
        <title>Antibiotic resistance and phylogeny of Pseudomonas spp. isolated over three decades from chicken meat in the Norwegian food chain.</title>
        <authorList>
            <person name="Moen B."/>
        </authorList>
    </citation>
    <scope>NUCLEOTIDE SEQUENCE</scope>
    <source>
        <strain evidence="2">MF6762</strain>
    </source>
</reference>
<dbReference type="GO" id="GO:0016740">
    <property type="term" value="F:transferase activity"/>
    <property type="evidence" value="ECO:0007669"/>
    <property type="project" value="UniProtKB-KW"/>
</dbReference>
<dbReference type="Gene3D" id="3.40.630.30">
    <property type="match status" value="1"/>
</dbReference>
<comment type="caution">
    <text evidence="2">The sequence shown here is derived from an EMBL/GenBank/DDBJ whole genome shotgun (WGS) entry which is preliminary data.</text>
</comment>
<dbReference type="RefSeq" id="WP_046809979.1">
    <property type="nucleotide sequence ID" value="NZ_LBHT01000094.1"/>
</dbReference>
<name>A0A8I1FQY3_9PSED</name>
<dbReference type="AlphaFoldDB" id="A0A8I1FQY3"/>
<dbReference type="SUPFAM" id="SSF55729">
    <property type="entry name" value="Acyl-CoA N-acyltransferases (Nat)"/>
    <property type="match status" value="1"/>
</dbReference>
<dbReference type="EMBL" id="JAEKCZ010000003">
    <property type="protein sequence ID" value="MBJ2255594.1"/>
    <property type="molecule type" value="Genomic_DNA"/>
</dbReference>
<evidence type="ECO:0000259" key="1">
    <source>
        <dbReference type="Pfam" id="PF13480"/>
    </source>
</evidence>
<dbReference type="InterPro" id="IPR038740">
    <property type="entry name" value="BioF2-like_GNAT_dom"/>
</dbReference>
<keyword evidence="2" id="KW-0808">Transferase</keyword>
<sequence>MVACTKYSTASKITWDDFVKHSKTPLFFFNRDFLEYHADRFEDCSLMFYEGECLVAVLPASAHGKELVSHGGLTYGGLILSSKIRAEKVLDIFSSLVDFAKLNNFERIIYKSVPYIFYKQGAQEDAYALFRHDATLYRRDLSSVVYLNNRMPLSKGRKWLIARAKKHSLTATTSENWLQFYDLLTVSLGKHSAKPVHTPEELKLLFSFFPENISLRVVEKEGALLAATLLFKFDGVTHTQYMATNDQGKEVGALDYLIESCIEESKVLGDEYFSFGVSTEEQGLYLNSGLISQKESFGARGMVVDFYEILSK</sequence>
<dbReference type="InterPro" id="IPR016181">
    <property type="entry name" value="Acyl_CoA_acyltransferase"/>
</dbReference>
<feature type="domain" description="BioF2-like acetyltransferase" evidence="1">
    <location>
        <begin position="155"/>
        <end position="280"/>
    </location>
</feature>
<evidence type="ECO:0000313" key="3">
    <source>
        <dbReference type="Proteomes" id="UP000658390"/>
    </source>
</evidence>
<proteinExistence type="predicted"/>